<gene>
    <name evidence="1" type="ORF">GCM10022395_00960</name>
</gene>
<dbReference type="Proteomes" id="UP001500954">
    <property type="component" value="Unassembled WGS sequence"/>
</dbReference>
<evidence type="ECO:0000313" key="1">
    <source>
        <dbReference type="EMBL" id="GAA3553228.1"/>
    </source>
</evidence>
<name>A0ABP6WSB0_9FLAO</name>
<proteinExistence type="predicted"/>
<evidence type="ECO:0000313" key="2">
    <source>
        <dbReference type="Proteomes" id="UP001500954"/>
    </source>
</evidence>
<dbReference type="EMBL" id="BAABCY010000006">
    <property type="protein sequence ID" value="GAA3553228.1"/>
    <property type="molecule type" value="Genomic_DNA"/>
</dbReference>
<sequence length="62" mass="6721">MMSPPKKVFHVGISPKKIKAITIPKMGCILLIILAVLTVKCLKLYISIVCPTAVVSTARKIT</sequence>
<protein>
    <submittedName>
        <fullName evidence="1">Uncharacterized protein</fullName>
    </submittedName>
</protein>
<organism evidence="1 2">
    <name type="scientific">Snuella lapsa</name>
    <dbReference type="NCBI Taxonomy" id="870481"/>
    <lineage>
        <taxon>Bacteria</taxon>
        <taxon>Pseudomonadati</taxon>
        <taxon>Bacteroidota</taxon>
        <taxon>Flavobacteriia</taxon>
        <taxon>Flavobacteriales</taxon>
        <taxon>Flavobacteriaceae</taxon>
        <taxon>Snuella</taxon>
    </lineage>
</organism>
<accession>A0ABP6WSB0</accession>
<comment type="caution">
    <text evidence="1">The sequence shown here is derived from an EMBL/GenBank/DDBJ whole genome shotgun (WGS) entry which is preliminary data.</text>
</comment>
<reference evidence="2" key="1">
    <citation type="journal article" date="2019" name="Int. J. Syst. Evol. Microbiol.">
        <title>The Global Catalogue of Microorganisms (GCM) 10K type strain sequencing project: providing services to taxonomists for standard genome sequencing and annotation.</title>
        <authorList>
            <consortium name="The Broad Institute Genomics Platform"/>
            <consortium name="The Broad Institute Genome Sequencing Center for Infectious Disease"/>
            <person name="Wu L."/>
            <person name="Ma J."/>
        </authorList>
    </citation>
    <scope>NUCLEOTIDE SEQUENCE [LARGE SCALE GENOMIC DNA]</scope>
    <source>
        <strain evidence="2">JCM 17111</strain>
    </source>
</reference>
<keyword evidence="2" id="KW-1185">Reference proteome</keyword>